<evidence type="ECO:0000313" key="2">
    <source>
        <dbReference type="Proteomes" id="UP000051223"/>
    </source>
</evidence>
<evidence type="ECO:0008006" key="3">
    <source>
        <dbReference type="Google" id="ProtNLM"/>
    </source>
</evidence>
<dbReference type="PATRIC" id="fig|1423754.3.peg.1761"/>
<dbReference type="Proteomes" id="UP000051223">
    <property type="component" value="Unassembled WGS sequence"/>
</dbReference>
<reference evidence="1 2" key="1">
    <citation type="journal article" date="2015" name="Genome Announc.">
        <title>Expanding the biotechnology potential of lactobacilli through comparative genomics of 213 strains and associated genera.</title>
        <authorList>
            <person name="Sun Z."/>
            <person name="Harris H.M."/>
            <person name="McCann A."/>
            <person name="Guo C."/>
            <person name="Argimon S."/>
            <person name="Zhang W."/>
            <person name="Yang X."/>
            <person name="Jeffery I.B."/>
            <person name="Cooney J.C."/>
            <person name="Kagawa T.F."/>
            <person name="Liu W."/>
            <person name="Song Y."/>
            <person name="Salvetti E."/>
            <person name="Wrobel A."/>
            <person name="Rasinkangas P."/>
            <person name="Parkhill J."/>
            <person name="Rea M.C."/>
            <person name="O'Sullivan O."/>
            <person name="Ritari J."/>
            <person name="Douillard F.P."/>
            <person name="Paul Ross R."/>
            <person name="Yang R."/>
            <person name="Briner A.E."/>
            <person name="Felis G.E."/>
            <person name="de Vos W.M."/>
            <person name="Barrangou R."/>
            <person name="Klaenhammer T.R."/>
            <person name="Caufield P.W."/>
            <person name="Cui Y."/>
            <person name="Zhang H."/>
            <person name="O'Toole P.W."/>
        </authorList>
    </citation>
    <scope>NUCLEOTIDE SEQUENCE [LARGE SCALE GENOMIC DNA]</scope>
    <source>
        <strain evidence="1 2">DSM 5661</strain>
    </source>
</reference>
<organism evidence="1 2">
    <name type="scientific">Lactobacillus hamsteri DSM 5661 = JCM 6256</name>
    <dbReference type="NCBI Taxonomy" id="1423754"/>
    <lineage>
        <taxon>Bacteria</taxon>
        <taxon>Bacillati</taxon>
        <taxon>Bacillota</taxon>
        <taxon>Bacilli</taxon>
        <taxon>Lactobacillales</taxon>
        <taxon>Lactobacillaceae</taxon>
        <taxon>Lactobacillus</taxon>
    </lineage>
</organism>
<proteinExistence type="predicted"/>
<dbReference type="AlphaFoldDB" id="A0A0R1YFU7"/>
<protein>
    <recommendedName>
        <fullName evidence="3">Surface layer protein A domain-containing protein</fullName>
    </recommendedName>
</protein>
<gene>
    <name evidence="1" type="ORF">FC39_GL001715</name>
</gene>
<keyword evidence="2" id="KW-1185">Reference proteome</keyword>
<accession>A0A0R1YFU7</accession>
<dbReference type="STRING" id="1423754.FC39_GL001715"/>
<comment type="caution">
    <text evidence="1">The sequence shown here is derived from an EMBL/GenBank/DDBJ whole genome shotgun (WGS) entry which is preliminary data.</text>
</comment>
<sequence>MSAKAQGKSAINIESKVFEMKKLVKVLASVVLFLGFAGVSSQVVSAATTASLGSAEIAPTDPAIKKGQKIMVIVKDTKKQTVSVYNANAKKTNKSVKMGSEFTAKAVKKVHGKKIVKISSSKWLNVKDVTQD</sequence>
<dbReference type="EMBL" id="AZGI01000005">
    <property type="protein sequence ID" value="KRM41071.1"/>
    <property type="molecule type" value="Genomic_DNA"/>
</dbReference>
<evidence type="ECO:0000313" key="1">
    <source>
        <dbReference type="EMBL" id="KRM41071.1"/>
    </source>
</evidence>
<dbReference type="eggNOG" id="ENOG5030A2T">
    <property type="taxonomic scope" value="Bacteria"/>
</dbReference>
<name>A0A0R1YFU7_9LACO</name>